<evidence type="ECO:0008006" key="5">
    <source>
        <dbReference type="Google" id="ProtNLM"/>
    </source>
</evidence>
<feature type="signal peptide" evidence="2">
    <location>
        <begin position="1"/>
        <end position="28"/>
    </location>
</feature>
<feature type="region of interest" description="Disordered" evidence="1">
    <location>
        <begin position="42"/>
        <end position="67"/>
    </location>
</feature>
<dbReference type="RefSeq" id="WP_222432200.1">
    <property type="nucleotide sequence ID" value="NZ_VCQV01000022.1"/>
</dbReference>
<evidence type="ECO:0000313" key="3">
    <source>
        <dbReference type="EMBL" id="TWP35090.1"/>
    </source>
</evidence>
<proteinExistence type="predicted"/>
<evidence type="ECO:0000313" key="4">
    <source>
        <dbReference type="Proteomes" id="UP000320244"/>
    </source>
</evidence>
<reference evidence="3 4" key="2">
    <citation type="submission" date="2019-08" db="EMBL/GenBank/DDBJ databases">
        <title>Jejuicoccus antrihumi gen. nov., sp. nov., a new member of the family Dermacoccaceae isolated from a cave.</title>
        <authorList>
            <person name="Schumann P."/>
            <person name="Kim I.S."/>
        </authorList>
    </citation>
    <scope>NUCLEOTIDE SEQUENCE [LARGE SCALE GENOMIC DNA]</scope>
    <source>
        <strain evidence="3 4">C5-26</strain>
    </source>
</reference>
<organism evidence="3 4">
    <name type="scientific">Leekyejoonella antrihumi</name>
    <dbReference type="NCBI Taxonomy" id="1660198"/>
    <lineage>
        <taxon>Bacteria</taxon>
        <taxon>Bacillati</taxon>
        <taxon>Actinomycetota</taxon>
        <taxon>Actinomycetes</taxon>
        <taxon>Micrococcales</taxon>
        <taxon>Dermacoccaceae</taxon>
        <taxon>Leekyejoonella</taxon>
    </lineage>
</organism>
<dbReference type="EMBL" id="VCQV01000022">
    <property type="protein sequence ID" value="TWP35090.1"/>
    <property type="molecule type" value="Genomic_DNA"/>
</dbReference>
<feature type="chain" id="PRO_5021817018" description="Carboxypeptidase regulatory-like domain-containing protein" evidence="2">
    <location>
        <begin position="29"/>
        <end position="487"/>
    </location>
</feature>
<feature type="region of interest" description="Disordered" evidence="1">
    <location>
        <begin position="88"/>
        <end position="110"/>
    </location>
</feature>
<gene>
    <name evidence="3" type="ORF">FGL98_15155</name>
</gene>
<dbReference type="AlphaFoldDB" id="A0A563DXV6"/>
<comment type="caution">
    <text evidence="3">The sequence shown here is derived from an EMBL/GenBank/DDBJ whole genome shotgun (WGS) entry which is preliminary data.</text>
</comment>
<evidence type="ECO:0000256" key="2">
    <source>
        <dbReference type="SAM" id="SignalP"/>
    </source>
</evidence>
<name>A0A563DXV6_9MICO</name>
<keyword evidence="4" id="KW-1185">Reference proteome</keyword>
<reference evidence="3 4" key="1">
    <citation type="submission" date="2019-05" db="EMBL/GenBank/DDBJ databases">
        <authorList>
            <person name="Lee S.D."/>
        </authorList>
    </citation>
    <scope>NUCLEOTIDE SEQUENCE [LARGE SCALE GENOMIC DNA]</scope>
    <source>
        <strain evidence="3 4">C5-26</strain>
    </source>
</reference>
<sequence length="487" mass="47982">MKVGGPVRALVTVAVGAGLVYGATNADAQVFWTRPGDVQQVSTASSAARSQVVCPGPDRPGSTGTETDTQRVDILTALAPKSVLSAASGGAGSGKVTATRLPATSGGAPKTVTARGRQLVDSVTGGGAVQVTGVGSDARGLLAMQTATESTRTGRGSSLLECTEPGSDVWLAGGGAQPGRLARLVLTNPGDGAINVDAEVLGHSGVSKSKSAQDVVVPARGRTVVVLGALGRAAADPMIHVTATGGVVQASLLDTWMTGETRGGEELTGPTSAPATSQVLPAVTAAGAPPQVRVAVPGTSEGIVRVRATNTAGAVVTDQVATVAAGSTGVVTLQGLPEGTYSVQVTADEPVVAAAISRTATSGTSDLAWMPAAAPITSLTGFALSTQSPGSNAVLMLASPGRPATARVTMVSPAGVPTTKTVTVPADRPVALTVTSAASGWVSVTKGALYAGLVDHGKDSSGPLLSSTALHPVQVRSDVLDARPATP</sequence>
<evidence type="ECO:0000256" key="1">
    <source>
        <dbReference type="SAM" id="MobiDB-lite"/>
    </source>
</evidence>
<keyword evidence="2" id="KW-0732">Signal</keyword>
<protein>
    <recommendedName>
        <fullName evidence="5">Carboxypeptidase regulatory-like domain-containing protein</fullName>
    </recommendedName>
</protein>
<dbReference type="Proteomes" id="UP000320244">
    <property type="component" value="Unassembled WGS sequence"/>
</dbReference>
<accession>A0A563DXV6</accession>
<dbReference type="Pfam" id="PF18986">
    <property type="entry name" value="DUF5719"/>
    <property type="match status" value="1"/>
</dbReference>
<dbReference type="InterPro" id="IPR043777">
    <property type="entry name" value="DUF5719"/>
</dbReference>